<organism evidence="5 7">
    <name type="scientific">Anaerotruncus colihominis</name>
    <dbReference type="NCBI Taxonomy" id="169435"/>
    <lineage>
        <taxon>Bacteria</taxon>
        <taxon>Bacillati</taxon>
        <taxon>Bacillota</taxon>
        <taxon>Clostridia</taxon>
        <taxon>Eubacteriales</taxon>
        <taxon>Oscillospiraceae</taxon>
        <taxon>Anaerotruncus</taxon>
    </lineage>
</organism>
<evidence type="ECO:0000313" key="6">
    <source>
        <dbReference type="EMBL" id="RGE66926.1"/>
    </source>
</evidence>
<feature type="domain" description="HTH marR-type" evidence="4">
    <location>
        <begin position="1"/>
        <end position="137"/>
    </location>
</feature>
<dbReference type="EMBL" id="CZBE01000012">
    <property type="protein sequence ID" value="CUP80362.1"/>
    <property type="molecule type" value="Genomic_DNA"/>
</dbReference>
<dbReference type="SUPFAM" id="SSF46785">
    <property type="entry name" value="Winged helix' DNA-binding domain"/>
    <property type="match status" value="1"/>
</dbReference>
<dbReference type="Proteomes" id="UP000260828">
    <property type="component" value="Unassembled WGS sequence"/>
</dbReference>
<dbReference type="GO" id="GO:0003677">
    <property type="term" value="F:DNA binding"/>
    <property type="evidence" value="ECO:0007669"/>
    <property type="project" value="UniProtKB-KW"/>
</dbReference>
<dbReference type="PROSITE" id="PS01117">
    <property type="entry name" value="HTH_MARR_1"/>
    <property type="match status" value="1"/>
</dbReference>
<dbReference type="PROSITE" id="PS50995">
    <property type="entry name" value="HTH_MARR_2"/>
    <property type="match status" value="1"/>
</dbReference>
<dbReference type="Pfam" id="PF12802">
    <property type="entry name" value="MarR_2"/>
    <property type="match status" value="1"/>
</dbReference>
<reference evidence="6 8" key="2">
    <citation type="submission" date="2018-08" db="EMBL/GenBank/DDBJ databases">
        <title>A genome reference for cultivated species of the human gut microbiota.</title>
        <authorList>
            <person name="Zou Y."/>
            <person name="Xue W."/>
            <person name="Luo G."/>
        </authorList>
    </citation>
    <scope>NUCLEOTIDE SEQUENCE [LARGE SCALE GENOMIC DNA]</scope>
    <source>
        <strain evidence="6 8">TF05-12AC</strain>
    </source>
</reference>
<dbReference type="Gene3D" id="1.10.10.10">
    <property type="entry name" value="Winged helix-like DNA-binding domain superfamily/Winged helix DNA-binding domain"/>
    <property type="match status" value="1"/>
</dbReference>
<dbReference type="RefSeq" id="WP_006875076.1">
    <property type="nucleotide sequence ID" value="NZ_CABIWA010000005.1"/>
</dbReference>
<accession>A0A174R4E1</accession>
<evidence type="ECO:0000256" key="3">
    <source>
        <dbReference type="ARBA" id="ARBA00023163"/>
    </source>
</evidence>
<evidence type="ECO:0000256" key="1">
    <source>
        <dbReference type="ARBA" id="ARBA00023015"/>
    </source>
</evidence>
<reference evidence="5 7" key="1">
    <citation type="submission" date="2015-09" db="EMBL/GenBank/DDBJ databases">
        <authorList>
            <consortium name="Pathogen Informatics"/>
        </authorList>
    </citation>
    <scope>NUCLEOTIDE SEQUENCE [LARGE SCALE GENOMIC DNA]</scope>
    <source>
        <strain evidence="5 7">2789STDY5834939</strain>
    </source>
</reference>
<dbReference type="GeneID" id="72463986"/>
<dbReference type="Proteomes" id="UP000095765">
    <property type="component" value="Unassembled WGS sequence"/>
</dbReference>
<evidence type="ECO:0000313" key="8">
    <source>
        <dbReference type="Proteomes" id="UP000260828"/>
    </source>
</evidence>
<dbReference type="InterPro" id="IPR036390">
    <property type="entry name" value="WH_DNA-bd_sf"/>
</dbReference>
<keyword evidence="3" id="KW-0804">Transcription</keyword>
<dbReference type="PANTHER" id="PTHR42756:SF1">
    <property type="entry name" value="TRANSCRIPTIONAL REPRESSOR OF EMRAB OPERON"/>
    <property type="match status" value="1"/>
</dbReference>
<dbReference type="EMBL" id="QVME01000006">
    <property type="protein sequence ID" value="RGE66926.1"/>
    <property type="molecule type" value="Genomic_DNA"/>
</dbReference>
<evidence type="ECO:0000259" key="4">
    <source>
        <dbReference type="PROSITE" id="PS50995"/>
    </source>
</evidence>
<dbReference type="PANTHER" id="PTHR42756">
    <property type="entry name" value="TRANSCRIPTIONAL REGULATOR, MARR"/>
    <property type="match status" value="1"/>
</dbReference>
<dbReference type="GO" id="GO:0003700">
    <property type="term" value="F:DNA-binding transcription factor activity"/>
    <property type="evidence" value="ECO:0007669"/>
    <property type="project" value="InterPro"/>
</dbReference>
<gene>
    <name evidence="6" type="ORF">DXC40_11850</name>
    <name evidence="5" type="ORF">ERS852551_02014</name>
</gene>
<dbReference type="OrthoDB" id="9795441at2"/>
<evidence type="ECO:0000256" key="2">
    <source>
        <dbReference type="ARBA" id="ARBA00023125"/>
    </source>
</evidence>
<dbReference type="PRINTS" id="PR00598">
    <property type="entry name" value="HTHMARR"/>
</dbReference>
<dbReference type="InterPro" id="IPR000835">
    <property type="entry name" value="HTH_MarR-typ"/>
</dbReference>
<dbReference type="InterPro" id="IPR036388">
    <property type="entry name" value="WH-like_DNA-bd_sf"/>
</dbReference>
<name>A0A174R4E1_9FIRM</name>
<dbReference type="SMART" id="SM00347">
    <property type="entry name" value="HTH_MARR"/>
    <property type="match status" value="1"/>
</dbReference>
<dbReference type="AlphaFoldDB" id="A0A174R4E1"/>
<proteinExistence type="predicted"/>
<evidence type="ECO:0000313" key="7">
    <source>
        <dbReference type="Proteomes" id="UP000095765"/>
    </source>
</evidence>
<dbReference type="InterPro" id="IPR023187">
    <property type="entry name" value="Tscrpt_reg_MarR-type_CS"/>
</dbReference>
<keyword evidence="2" id="KW-0238">DNA-binding</keyword>
<protein>
    <submittedName>
        <fullName evidence="6">MarR family transcriptional regulator</fullName>
    </submittedName>
    <submittedName>
        <fullName evidence="5">Transcriptional regulator SlyA</fullName>
    </submittedName>
</protein>
<evidence type="ECO:0000313" key="5">
    <source>
        <dbReference type="EMBL" id="CUP80362.1"/>
    </source>
</evidence>
<sequence>MSRTTEFLMNIRSIIKLHESMLREICGEYQLALIEATIISFLHNNPGKDTAADIVELRMLSKGNVSQAVESLIQRSLLRREQDAVDRRRIHLFLTPAAEPIVQSMQRLWARFEDEIFAGLSCDERAIFERVNDRISDNTRRAMARRTRK</sequence>
<keyword evidence="1" id="KW-0805">Transcription regulation</keyword>